<dbReference type="Proteomes" id="UP000543598">
    <property type="component" value="Unassembled WGS sequence"/>
</dbReference>
<evidence type="ECO:0000256" key="1">
    <source>
        <dbReference type="SAM" id="Phobius"/>
    </source>
</evidence>
<evidence type="ECO:0000313" key="2">
    <source>
        <dbReference type="EMBL" id="NNH02716.1"/>
    </source>
</evidence>
<keyword evidence="1" id="KW-0812">Transmembrane</keyword>
<dbReference type="EMBL" id="JABEMB010000002">
    <property type="protein sequence ID" value="NNH02716.1"/>
    <property type="molecule type" value="Genomic_DNA"/>
</dbReference>
<name>A0A7Y2LXM5_9MICO</name>
<comment type="caution">
    <text evidence="2">The sequence shown here is derived from an EMBL/GenBank/DDBJ whole genome shotgun (WGS) entry which is preliminary data.</text>
</comment>
<feature type="transmembrane region" description="Helical" evidence="1">
    <location>
        <begin position="68"/>
        <end position="91"/>
    </location>
</feature>
<dbReference type="InterPro" id="IPR006311">
    <property type="entry name" value="TAT_signal"/>
</dbReference>
<reference evidence="2 3" key="1">
    <citation type="submission" date="2020-05" db="EMBL/GenBank/DDBJ databases">
        <title>MicrobeNet Type strains.</title>
        <authorList>
            <person name="Nicholson A.C."/>
        </authorList>
    </citation>
    <scope>NUCLEOTIDE SEQUENCE [LARGE SCALE GENOMIC DNA]</scope>
    <source>
        <strain evidence="2 3">JCM 14282</strain>
    </source>
</reference>
<gene>
    <name evidence="2" type="ORF">HLA99_02420</name>
</gene>
<dbReference type="AlphaFoldDB" id="A0A7Y2LXM5"/>
<keyword evidence="3" id="KW-1185">Reference proteome</keyword>
<accession>A0A7Y2LXM5</accession>
<keyword evidence="1" id="KW-1133">Transmembrane helix</keyword>
<keyword evidence="1" id="KW-0472">Membrane</keyword>
<dbReference type="PROSITE" id="PS51318">
    <property type="entry name" value="TAT"/>
    <property type="match status" value="1"/>
</dbReference>
<sequence>MTSTSRLLNRAVLLLLGVAAGAAGLAGLLAGAQPAWASAWTAWLARLSDAIADRYDASTVALPDGTSVSALVLIVLAAGIVLAALLAVFVFTRGRGASRTVLRVADERGATSADRSVAESLLAGPIDARPDVLSARARVFRVKGAPAVELAVVVRRGADLVRVLTAAEQVASDWDALMGVRVPVLVHLTGRTPLVAAGSRTRVR</sequence>
<protein>
    <submittedName>
        <fullName evidence="2">Uncharacterized protein</fullName>
    </submittedName>
</protein>
<organism evidence="2 3">
    <name type="scientific">Microbacterium ulmi</name>
    <dbReference type="NCBI Taxonomy" id="179095"/>
    <lineage>
        <taxon>Bacteria</taxon>
        <taxon>Bacillati</taxon>
        <taxon>Actinomycetota</taxon>
        <taxon>Actinomycetes</taxon>
        <taxon>Micrococcales</taxon>
        <taxon>Microbacteriaceae</taxon>
        <taxon>Microbacterium</taxon>
    </lineage>
</organism>
<proteinExistence type="predicted"/>
<dbReference type="RefSeq" id="WP_167039964.1">
    <property type="nucleotide sequence ID" value="NZ_BAAANA010000003.1"/>
</dbReference>
<evidence type="ECO:0000313" key="3">
    <source>
        <dbReference type="Proteomes" id="UP000543598"/>
    </source>
</evidence>